<dbReference type="AlphaFoldDB" id="A0ABD2Y2R2"/>
<comment type="caution">
    <text evidence="1">The sequence shown here is derived from an EMBL/GenBank/DDBJ whole genome shotgun (WGS) entry which is preliminary data.</text>
</comment>
<dbReference type="Proteomes" id="UP001630127">
    <property type="component" value="Unassembled WGS sequence"/>
</dbReference>
<organism evidence="1 2">
    <name type="scientific">Cinchona calisaya</name>
    <dbReference type="NCBI Taxonomy" id="153742"/>
    <lineage>
        <taxon>Eukaryota</taxon>
        <taxon>Viridiplantae</taxon>
        <taxon>Streptophyta</taxon>
        <taxon>Embryophyta</taxon>
        <taxon>Tracheophyta</taxon>
        <taxon>Spermatophyta</taxon>
        <taxon>Magnoliopsida</taxon>
        <taxon>eudicotyledons</taxon>
        <taxon>Gunneridae</taxon>
        <taxon>Pentapetalae</taxon>
        <taxon>asterids</taxon>
        <taxon>lamiids</taxon>
        <taxon>Gentianales</taxon>
        <taxon>Rubiaceae</taxon>
        <taxon>Cinchonoideae</taxon>
        <taxon>Cinchoneae</taxon>
        <taxon>Cinchona</taxon>
    </lineage>
</organism>
<keyword evidence="2" id="KW-1185">Reference proteome</keyword>
<protein>
    <submittedName>
        <fullName evidence="1">Uncharacterized protein</fullName>
    </submittedName>
</protein>
<sequence length="148" mass="17257">MTSWVRTISSPFRKARTFFNQQSSRDKKSSKQDHMDLKFNEHDLNMLTIGLAGNEKRVMDLHGEVMACAYEDVQSFTLDPPFTFSTIKRFSRVSLKAFSRPIVLEVKNFNRNKPIRMLFYHCLITDPNFPDPIKFSCGNPEVALWSSW</sequence>
<name>A0ABD2Y2R2_9GENT</name>
<evidence type="ECO:0000313" key="2">
    <source>
        <dbReference type="Proteomes" id="UP001630127"/>
    </source>
</evidence>
<proteinExistence type="predicted"/>
<evidence type="ECO:0000313" key="1">
    <source>
        <dbReference type="EMBL" id="KAL3500490.1"/>
    </source>
</evidence>
<accession>A0ABD2Y2R2</accession>
<gene>
    <name evidence="1" type="ORF">ACH5RR_039583</name>
</gene>
<dbReference type="EMBL" id="JBJUIK010000016">
    <property type="protein sequence ID" value="KAL3500490.1"/>
    <property type="molecule type" value="Genomic_DNA"/>
</dbReference>
<reference evidence="1 2" key="1">
    <citation type="submission" date="2024-11" db="EMBL/GenBank/DDBJ databases">
        <title>A near-complete genome assembly of Cinchona calisaya.</title>
        <authorList>
            <person name="Lian D.C."/>
            <person name="Zhao X.W."/>
            <person name="Wei L."/>
        </authorList>
    </citation>
    <scope>NUCLEOTIDE SEQUENCE [LARGE SCALE GENOMIC DNA]</scope>
    <source>
        <tissue evidence="1">Nenye</tissue>
    </source>
</reference>